<accession>A0A2Z5FUA6</accession>
<name>A0A2Z5FUA6_9BACT</name>
<keyword evidence="5 9" id="KW-0521">NADP</keyword>
<dbReference type="SUPFAM" id="SSF48179">
    <property type="entry name" value="6-phosphogluconate dehydrogenase C-terminal domain-like"/>
    <property type="match status" value="1"/>
</dbReference>
<evidence type="ECO:0000256" key="9">
    <source>
        <dbReference type="RuleBase" id="RU362068"/>
    </source>
</evidence>
<evidence type="ECO:0000256" key="8">
    <source>
        <dbReference type="ARBA" id="ARBA00048793"/>
    </source>
</evidence>
<organism evidence="12 13">
    <name type="scientific">Acidisarcina polymorpha</name>
    <dbReference type="NCBI Taxonomy" id="2211140"/>
    <lineage>
        <taxon>Bacteria</taxon>
        <taxon>Pseudomonadati</taxon>
        <taxon>Acidobacteriota</taxon>
        <taxon>Terriglobia</taxon>
        <taxon>Terriglobales</taxon>
        <taxon>Acidobacteriaceae</taxon>
        <taxon>Acidisarcina</taxon>
    </lineage>
</organism>
<dbReference type="InterPro" id="IPR013332">
    <property type="entry name" value="KPR_N"/>
</dbReference>
<dbReference type="PANTHER" id="PTHR21708:SF26">
    <property type="entry name" value="2-DEHYDROPANTOATE 2-REDUCTASE"/>
    <property type="match status" value="1"/>
</dbReference>
<dbReference type="Pfam" id="PF02558">
    <property type="entry name" value="ApbA"/>
    <property type="match status" value="1"/>
</dbReference>
<dbReference type="UniPathway" id="UPA00028">
    <property type="reaction ID" value="UER00004"/>
</dbReference>
<comment type="pathway">
    <text evidence="1 9">Cofactor biosynthesis; (R)-pantothenate biosynthesis; (R)-pantoate from 3-methyl-2-oxobutanoate: step 2/2.</text>
</comment>
<dbReference type="RefSeq" id="WP_114210574.1">
    <property type="nucleotide sequence ID" value="NZ_CP030840.1"/>
</dbReference>
<dbReference type="PANTHER" id="PTHR21708">
    <property type="entry name" value="PROBABLE 2-DEHYDROPANTOATE 2-REDUCTASE"/>
    <property type="match status" value="1"/>
</dbReference>
<dbReference type="GO" id="GO:0005737">
    <property type="term" value="C:cytoplasm"/>
    <property type="evidence" value="ECO:0007669"/>
    <property type="project" value="TreeGrafter"/>
</dbReference>
<evidence type="ECO:0000256" key="7">
    <source>
        <dbReference type="ARBA" id="ARBA00032024"/>
    </source>
</evidence>
<dbReference type="OrthoDB" id="247668at2"/>
<keyword evidence="6 9" id="KW-0560">Oxidoreductase</keyword>
<dbReference type="Pfam" id="PF08546">
    <property type="entry name" value="ApbA_C"/>
    <property type="match status" value="1"/>
</dbReference>
<sequence length="288" mass="31098">MARIAIVGVGAIGSVIAALLESIERHDLVLCTRRPLAYLNVETPEGRNNISYANHTDPSQVEPVDWVIVATKTYDARGAGAWVKHLCKQGVPVAVIQNGVEHRERFAPYSPAELIVPVIIDCPAERRAPESVHQRGPVELFIQSDVLGRSFAALLQGSAAQITLTADFVSAAWRKLCVNSAGSISALLGKPAGVFWDVAIGDATLEVVRECVDVGRAVGAILDEDLPQKVLAQYRNYPVDLVNSLLADRLAGRSMETDARIGAIVRHGRQHNIPTPRNSLLLSLLEAI</sequence>
<dbReference type="Gene3D" id="3.40.50.720">
    <property type="entry name" value="NAD(P)-binding Rossmann-like Domain"/>
    <property type="match status" value="1"/>
</dbReference>
<comment type="function">
    <text evidence="9">Catalyzes the NADPH-dependent reduction of ketopantoate into pantoic acid.</text>
</comment>
<proteinExistence type="inferred from homology"/>
<dbReference type="InterPro" id="IPR013752">
    <property type="entry name" value="KPA_reductase"/>
</dbReference>
<comment type="catalytic activity">
    <reaction evidence="8 9">
        <text>(R)-pantoate + NADP(+) = 2-dehydropantoate + NADPH + H(+)</text>
        <dbReference type="Rhea" id="RHEA:16233"/>
        <dbReference type="ChEBI" id="CHEBI:11561"/>
        <dbReference type="ChEBI" id="CHEBI:15378"/>
        <dbReference type="ChEBI" id="CHEBI:15980"/>
        <dbReference type="ChEBI" id="CHEBI:57783"/>
        <dbReference type="ChEBI" id="CHEBI:58349"/>
        <dbReference type="EC" id="1.1.1.169"/>
    </reaction>
</comment>
<dbReference type="NCBIfam" id="TIGR00745">
    <property type="entry name" value="apbA_panE"/>
    <property type="match status" value="1"/>
</dbReference>
<protein>
    <recommendedName>
        <fullName evidence="4 9">2-dehydropantoate 2-reductase</fullName>
        <ecNumber evidence="3 9">1.1.1.169</ecNumber>
    </recommendedName>
    <alternativeName>
        <fullName evidence="7 9">Ketopantoate reductase</fullName>
    </alternativeName>
</protein>
<dbReference type="InterPro" id="IPR036291">
    <property type="entry name" value="NAD(P)-bd_dom_sf"/>
</dbReference>
<dbReference type="InterPro" id="IPR008927">
    <property type="entry name" value="6-PGluconate_DH-like_C_sf"/>
</dbReference>
<evidence type="ECO:0000313" key="12">
    <source>
        <dbReference type="EMBL" id="AXC10066.1"/>
    </source>
</evidence>
<dbReference type="GO" id="GO:0015940">
    <property type="term" value="P:pantothenate biosynthetic process"/>
    <property type="evidence" value="ECO:0007669"/>
    <property type="project" value="UniProtKB-UniPathway"/>
</dbReference>
<dbReference type="Gene3D" id="1.10.1040.10">
    <property type="entry name" value="N-(1-d-carboxylethyl)-l-norvaline Dehydrogenase, domain 2"/>
    <property type="match status" value="1"/>
</dbReference>
<evidence type="ECO:0000256" key="4">
    <source>
        <dbReference type="ARBA" id="ARBA00019465"/>
    </source>
</evidence>
<keyword evidence="9" id="KW-0566">Pantothenate biosynthesis</keyword>
<dbReference type="AlphaFoldDB" id="A0A2Z5FUA6"/>
<keyword evidence="13" id="KW-1185">Reference proteome</keyword>
<dbReference type="Proteomes" id="UP000253606">
    <property type="component" value="Chromosome"/>
</dbReference>
<dbReference type="KEGG" id="abas:ACPOL_0703"/>
<reference evidence="12 13" key="1">
    <citation type="journal article" date="2018" name="Front. Microbiol.">
        <title>Hydrolytic Capabilities as a Key to Environmental Success: Chitinolytic and Cellulolytic Acidobacteria From Acidic Sub-arctic Soils and Boreal Peatlands.</title>
        <authorList>
            <person name="Belova S.E."/>
            <person name="Ravin N.V."/>
            <person name="Pankratov T.A."/>
            <person name="Rakitin A.L."/>
            <person name="Ivanova A.A."/>
            <person name="Beletsky A.V."/>
            <person name="Mardanov A.V."/>
            <person name="Sinninghe Damste J.S."/>
            <person name="Dedysh S.N."/>
        </authorList>
    </citation>
    <scope>NUCLEOTIDE SEQUENCE [LARGE SCALE GENOMIC DNA]</scope>
    <source>
        <strain evidence="12 13">SBC82</strain>
    </source>
</reference>
<dbReference type="EMBL" id="CP030840">
    <property type="protein sequence ID" value="AXC10066.1"/>
    <property type="molecule type" value="Genomic_DNA"/>
</dbReference>
<gene>
    <name evidence="12" type="ORF">ACPOL_0703</name>
</gene>
<dbReference type="InterPro" id="IPR003710">
    <property type="entry name" value="ApbA"/>
</dbReference>
<comment type="similarity">
    <text evidence="2 9">Belongs to the ketopantoate reductase family.</text>
</comment>
<dbReference type="InterPro" id="IPR013328">
    <property type="entry name" value="6PGD_dom2"/>
</dbReference>
<evidence type="ECO:0000259" key="10">
    <source>
        <dbReference type="Pfam" id="PF02558"/>
    </source>
</evidence>
<evidence type="ECO:0000256" key="3">
    <source>
        <dbReference type="ARBA" id="ARBA00013014"/>
    </source>
</evidence>
<feature type="domain" description="Ketopantoate reductase N-terminal" evidence="10">
    <location>
        <begin position="4"/>
        <end position="143"/>
    </location>
</feature>
<dbReference type="GO" id="GO:0008677">
    <property type="term" value="F:2-dehydropantoate 2-reductase activity"/>
    <property type="evidence" value="ECO:0007669"/>
    <property type="project" value="UniProtKB-EC"/>
</dbReference>
<evidence type="ECO:0000256" key="5">
    <source>
        <dbReference type="ARBA" id="ARBA00022857"/>
    </source>
</evidence>
<evidence type="ECO:0000256" key="1">
    <source>
        <dbReference type="ARBA" id="ARBA00004994"/>
    </source>
</evidence>
<dbReference type="SUPFAM" id="SSF51735">
    <property type="entry name" value="NAD(P)-binding Rossmann-fold domains"/>
    <property type="match status" value="1"/>
</dbReference>
<dbReference type="NCBIfam" id="NF005091">
    <property type="entry name" value="PRK06522.2-2"/>
    <property type="match status" value="1"/>
</dbReference>
<evidence type="ECO:0000256" key="2">
    <source>
        <dbReference type="ARBA" id="ARBA00007870"/>
    </source>
</evidence>
<evidence type="ECO:0000259" key="11">
    <source>
        <dbReference type="Pfam" id="PF08546"/>
    </source>
</evidence>
<evidence type="ECO:0000313" key="13">
    <source>
        <dbReference type="Proteomes" id="UP000253606"/>
    </source>
</evidence>
<dbReference type="InterPro" id="IPR051402">
    <property type="entry name" value="KPR-Related"/>
</dbReference>
<dbReference type="EC" id="1.1.1.169" evidence="3 9"/>
<evidence type="ECO:0000256" key="6">
    <source>
        <dbReference type="ARBA" id="ARBA00023002"/>
    </source>
</evidence>
<feature type="domain" description="Ketopantoate reductase C-terminal" evidence="11">
    <location>
        <begin position="168"/>
        <end position="287"/>
    </location>
</feature>